<dbReference type="Gene3D" id="3.40.50.720">
    <property type="entry name" value="NAD(P)-binding Rossmann-like Domain"/>
    <property type="match status" value="1"/>
</dbReference>
<dbReference type="Pfam" id="PF01370">
    <property type="entry name" value="Epimerase"/>
    <property type="match status" value="1"/>
</dbReference>
<sequence>MDIIGRGFLAGSLTALAASHPRVTVLAAGVSTTAVDTAAAFRQERDLVMATAESCRRSGRLLVFLSTASHALYGATTTPADESVPLAPDTAYGRHKLSLEESVRASGAPWLILRLSHVVGRGQRPHQLLPTLVRQVAAGTVTVYRGAHRDLVDVRDVVRAVDGLLARGVRDETVNIASGTPYAIEDIVAGVERRLGTRAVRQMVDGYAVRSLVSVERLRLLVPDACPPGGLPYLDGLLDRYVHAEDTALLRE</sequence>
<dbReference type="InterPro" id="IPR036291">
    <property type="entry name" value="NAD(P)-bd_dom_sf"/>
</dbReference>
<proteinExistence type="inferred from homology"/>
<dbReference type="Proteomes" id="UP000603227">
    <property type="component" value="Unassembled WGS sequence"/>
</dbReference>
<dbReference type="EMBL" id="BNAT01000032">
    <property type="protein sequence ID" value="GHE48416.1"/>
    <property type="molecule type" value="Genomic_DNA"/>
</dbReference>
<keyword evidence="4" id="KW-1185">Reference proteome</keyword>
<accession>A0A919DHP5</accession>
<comment type="similarity">
    <text evidence="1">Belongs to the NAD(P)-dependent epimerase/dehydratase family.</text>
</comment>
<dbReference type="InterPro" id="IPR001509">
    <property type="entry name" value="Epimerase_deHydtase"/>
</dbReference>
<comment type="caution">
    <text evidence="3">The sequence shown here is derived from an EMBL/GenBank/DDBJ whole genome shotgun (WGS) entry which is preliminary data.</text>
</comment>
<reference evidence="3" key="2">
    <citation type="submission" date="2020-09" db="EMBL/GenBank/DDBJ databases">
        <authorList>
            <person name="Sun Q."/>
            <person name="Zhou Y."/>
        </authorList>
    </citation>
    <scope>NUCLEOTIDE SEQUENCE</scope>
    <source>
        <strain evidence="3">CGMCC 4.7403</strain>
    </source>
</reference>
<protein>
    <submittedName>
        <fullName evidence="3">NAD-dependent epimerase</fullName>
    </submittedName>
</protein>
<evidence type="ECO:0000313" key="4">
    <source>
        <dbReference type="Proteomes" id="UP000603227"/>
    </source>
</evidence>
<dbReference type="PANTHER" id="PTHR43000">
    <property type="entry name" value="DTDP-D-GLUCOSE 4,6-DEHYDRATASE-RELATED"/>
    <property type="match status" value="1"/>
</dbReference>
<evidence type="ECO:0000259" key="2">
    <source>
        <dbReference type="Pfam" id="PF01370"/>
    </source>
</evidence>
<name>A0A919DHP5_9ACTN</name>
<evidence type="ECO:0000313" key="3">
    <source>
        <dbReference type="EMBL" id="GHE48416.1"/>
    </source>
</evidence>
<feature type="domain" description="NAD-dependent epimerase/dehydratase" evidence="2">
    <location>
        <begin position="20"/>
        <end position="177"/>
    </location>
</feature>
<dbReference type="RefSeq" id="WP_189786412.1">
    <property type="nucleotide sequence ID" value="NZ_BNAT01000032.1"/>
</dbReference>
<dbReference type="SUPFAM" id="SSF51735">
    <property type="entry name" value="NAD(P)-binding Rossmann-fold domains"/>
    <property type="match status" value="1"/>
</dbReference>
<evidence type="ECO:0000256" key="1">
    <source>
        <dbReference type="ARBA" id="ARBA00007637"/>
    </source>
</evidence>
<reference evidence="3" key="1">
    <citation type="journal article" date="2014" name="Int. J. Syst. Evol. Microbiol.">
        <title>Complete genome sequence of Corynebacterium casei LMG S-19264T (=DSM 44701T), isolated from a smear-ripened cheese.</title>
        <authorList>
            <consortium name="US DOE Joint Genome Institute (JGI-PGF)"/>
            <person name="Walter F."/>
            <person name="Albersmeier A."/>
            <person name="Kalinowski J."/>
            <person name="Ruckert C."/>
        </authorList>
    </citation>
    <scope>NUCLEOTIDE SEQUENCE</scope>
    <source>
        <strain evidence="3">CGMCC 4.7403</strain>
    </source>
</reference>
<gene>
    <name evidence="3" type="ORF">GCM10017771_69560</name>
</gene>
<dbReference type="AlphaFoldDB" id="A0A919DHP5"/>
<organism evidence="3 4">
    <name type="scientific">Streptomyces capitiformicae</name>
    <dbReference type="NCBI Taxonomy" id="2014920"/>
    <lineage>
        <taxon>Bacteria</taxon>
        <taxon>Bacillati</taxon>
        <taxon>Actinomycetota</taxon>
        <taxon>Actinomycetes</taxon>
        <taxon>Kitasatosporales</taxon>
        <taxon>Streptomycetaceae</taxon>
        <taxon>Streptomyces</taxon>
    </lineage>
</organism>